<dbReference type="EMBL" id="CM009295">
    <property type="protein sequence ID" value="KAI9392322.1"/>
    <property type="molecule type" value="Genomic_DNA"/>
</dbReference>
<organism evidence="1 2">
    <name type="scientific">Populus trichocarpa</name>
    <name type="common">Western balsam poplar</name>
    <name type="synonym">Populus balsamifera subsp. trichocarpa</name>
    <dbReference type="NCBI Taxonomy" id="3694"/>
    <lineage>
        <taxon>Eukaryota</taxon>
        <taxon>Viridiplantae</taxon>
        <taxon>Streptophyta</taxon>
        <taxon>Embryophyta</taxon>
        <taxon>Tracheophyta</taxon>
        <taxon>Spermatophyta</taxon>
        <taxon>Magnoliopsida</taxon>
        <taxon>eudicotyledons</taxon>
        <taxon>Gunneridae</taxon>
        <taxon>Pentapetalae</taxon>
        <taxon>rosids</taxon>
        <taxon>fabids</taxon>
        <taxon>Malpighiales</taxon>
        <taxon>Salicaceae</taxon>
        <taxon>Saliceae</taxon>
        <taxon>Populus</taxon>
    </lineage>
</organism>
<accession>A0ACC0SSV3</accession>
<comment type="caution">
    <text evidence="1">The sequence shown here is derived from an EMBL/GenBank/DDBJ whole genome shotgun (WGS) entry which is preliminary data.</text>
</comment>
<dbReference type="Proteomes" id="UP000006729">
    <property type="component" value="Chromosome 6"/>
</dbReference>
<sequence length="66" mass="7806">MWLGFSFYFSSSFLSSLLHGEALPLQLSFPFFFYSPFGLFWPSSFSSSHYPVRPPLLIFNLYYYII</sequence>
<reference evidence="1 2" key="1">
    <citation type="journal article" date="2006" name="Science">
        <title>The genome of black cottonwood, Populus trichocarpa (Torr. &amp; Gray).</title>
        <authorList>
            <person name="Tuskan G.A."/>
            <person name="Difazio S."/>
            <person name="Jansson S."/>
            <person name="Bohlmann J."/>
            <person name="Grigoriev I."/>
            <person name="Hellsten U."/>
            <person name="Putnam N."/>
            <person name="Ralph S."/>
            <person name="Rombauts S."/>
            <person name="Salamov A."/>
            <person name="Schein J."/>
            <person name="Sterck L."/>
            <person name="Aerts A."/>
            <person name="Bhalerao R.R."/>
            <person name="Bhalerao R.P."/>
            <person name="Blaudez D."/>
            <person name="Boerjan W."/>
            <person name="Brun A."/>
            <person name="Brunner A."/>
            <person name="Busov V."/>
            <person name="Campbell M."/>
            <person name="Carlson J."/>
            <person name="Chalot M."/>
            <person name="Chapman J."/>
            <person name="Chen G.L."/>
            <person name="Cooper D."/>
            <person name="Coutinho P.M."/>
            <person name="Couturier J."/>
            <person name="Covert S."/>
            <person name="Cronk Q."/>
            <person name="Cunningham R."/>
            <person name="Davis J."/>
            <person name="Degroeve S."/>
            <person name="Dejardin A."/>
            <person name="Depamphilis C."/>
            <person name="Detter J."/>
            <person name="Dirks B."/>
            <person name="Dubchak I."/>
            <person name="Duplessis S."/>
            <person name="Ehlting J."/>
            <person name="Ellis B."/>
            <person name="Gendler K."/>
            <person name="Goodstein D."/>
            <person name="Gribskov M."/>
            <person name="Grimwood J."/>
            <person name="Groover A."/>
            <person name="Gunter L."/>
            <person name="Hamberger B."/>
            <person name="Heinze B."/>
            <person name="Helariutta Y."/>
            <person name="Henrissat B."/>
            <person name="Holligan D."/>
            <person name="Holt R."/>
            <person name="Huang W."/>
            <person name="Islam-Faridi N."/>
            <person name="Jones S."/>
            <person name="Jones-Rhoades M."/>
            <person name="Jorgensen R."/>
            <person name="Joshi C."/>
            <person name="Kangasjarvi J."/>
            <person name="Karlsson J."/>
            <person name="Kelleher C."/>
            <person name="Kirkpatrick R."/>
            <person name="Kirst M."/>
            <person name="Kohler A."/>
            <person name="Kalluri U."/>
            <person name="Larimer F."/>
            <person name="Leebens-Mack J."/>
            <person name="Leple J.C."/>
            <person name="Locascio P."/>
            <person name="Lou Y."/>
            <person name="Lucas S."/>
            <person name="Martin F."/>
            <person name="Montanini B."/>
            <person name="Napoli C."/>
            <person name="Nelson D.R."/>
            <person name="Nelson C."/>
            <person name="Nieminen K."/>
            <person name="Nilsson O."/>
            <person name="Pereda V."/>
            <person name="Peter G."/>
            <person name="Philippe R."/>
            <person name="Pilate G."/>
            <person name="Poliakov A."/>
            <person name="Razumovskaya J."/>
            <person name="Richardson P."/>
            <person name="Rinaldi C."/>
            <person name="Ritland K."/>
            <person name="Rouze P."/>
            <person name="Ryaboy D."/>
            <person name="Schmutz J."/>
            <person name="Schrader J."/>
            <person name="Segerman B."/>
            <person name="Shin H."/>
            <person name="Siddiqui A."/>
            <person name="Sterky F."/>
            <person name="Terry A."/>
            <person name="Tsai C.J."/>
            <person name="Uberbacher E."/>
            <person name="Unneberg P."/>
            <person name="Vahala J."/>
            <person name="Wall K."/>
            <person name="Wessler S."/>
            <person name="Yang G."/>
            <person name="Yin T."/>
            <person name="Douglas C."/>
            <person name="Marra M."/>
            <person name="Sandberg G."/>
            <person name="Van de Peer Y."/>
            <person name="Rokhsar D."/>
        </authorList>
    </citation>
    <scope>NUCLEOTIDE SEQUENCE [LARGE SCALE GENOMIC DNA]</scope>
    <source>
        <strain evidence="2">cv. Nisqually</strain>
    </source>
</reference>
<gene>
    <name evidence="1" type="ORF">POPTR_006G074850v4</name>
</gene>
<evidence type="ECO:0000313" key="2">
    <source>
        <dbReference type="Proteomes" id="UP000006729"/>
    </source>
</evidence>
<evidence type="ECO:0000313" key="1">
    <source>
        <dbReference type="EMBL" id="KAI9392322.1"/>
    </source>
</evidence>
<proteinExistence type="predicted"/>
<name>A0ACC0SSV3_POPTR</name>
<protein>
    <submittedName>
        <fullName evidence="1">Uncharacterized protein</fullName>
    </submittedName>
</protein>
<keyword evidence="2" id="KW-1185">Reference proteome</keyword>